<evidence type="ECO:0000313" key="2">
    <source>
        <dbReference type="EMBL" id="MFC7603691.1"/>
    </source>
</evidence>
<comment type="caution">
    <text evidence="2">The sequence shown here is derived from an EMBL/GenBank/DDBJ whole genome shotgun (WGS) entry which is preliminary data.</text>
</comment>
<sequence length="140" mass="15936">MSKALWIVDLDGTLALRGDRNPYDWARVGEDAPNPPVVAVVQALILAGHPVAYVSGRKEQCRYQTEVWLCANVGYWDDTEGLWMRADWDDRPDVQVKHDIYTEHFAHREVAGVVDDRAAVVRMWREELGLTVLQVAEGNY</sequence>
<evidence type="ECO:0000259" key="1">
    <source>
        <dbReference type="Pfam" id="PF25109"/>
    </source>
</evidence>
<dbReference type="Pfam" id="PF25109">
    <property type="entry name" value="HAD_PNKP"/>
    <property type="match status" value="1"/>
</dbReference>
<dbReference type="SUPFAM" id="SSF56784">
    <property type="entry name" value="HAD-like"/>
    <property type="match status" value="1"/>
</dbReference>
<dbReference type="Gene3D" id="3.40.50.1000">
    <property type="entry name" value="HAD superfamily/HAD-like"/>
    <property type="match status" value="1"/>
</dbReference>
<dbReference type="InterPro" id="IPR023214">
    <property type="entry name" value="HAD_sf"/>
</dbReference>
<dbReference type="EMBL" id="JBHTEE010000001">
    <property type="protein sequence ID" value="MFC7603691.1"/>
    <property type="molecule type" value="Genomic_DNA"/>
</dbReference>
<dbReference type="RefSeq" id="WP_343981956.1">
    <property type="nucleotide sequence ID" value="NZ_BAAAGK010000233.1"/>
</dbReference>
<dbReference type="Proteomes" id="UP001596514">
    <property type="component" value="Unassembled WGS sequence"/>
</dbReference>
<reference evidence="3" key="1">
    <citation type="journal article" date="2019" name="Int. J. Syst. Evol. Microbiol.">
        <title>The Global Catalogue of Microorganisms (GCM) 10K type strain sequencing project: providing services to taxonomists for standard genome sequencing and annotation.</title>
        <authorList>
            <consortium name="The Broad Institute Genomics Platform"/>
            <consortium name="The Broad Institute Genome Sequencing Center for Infectious Disease"/>
            <person name="Wu L."/>
            <person name="Ma J."/>
        </authorList>
    </citation>
    <scope>NUCLEOTIDE SEQUENCE [LARGE SCALE GENOMIC DNA]</scope>
    <source>
        <strain evidence="3">JCM 10083</strain>
    </source>
</reference>
<dbReference type="InterPro" id="IPR056782">
    <property type="entry name" value="HAD_PNKP"/>
</dbReference>
<gene>
    <name evidence="2" type="ORF">ACFQVD_26610</name>
</gene>
<feature type="domain" description="Polynucleotide kinase PNKP phosphatase" evidence="1">
    <location>
        <begin position="6"/>
        <end position="140"/>
    </location>
</feature>
<dbReference type="InterPro" id="IPR036412">
    <property type="entry name" value="HAD-like_sf"/>
</dbReference>
<organism evidence="2 3">
    <name type="scientific">Streptosporangium amethystogenes subsp. fukuiense</name>
    <dbReference type="NCBI Taxonomy" id="698418"/>
    <lineage>
        <taxon>Bacteria</taxon>
        <taxon>Bacillati</taxon>
        <taxon>Actinomycetota</taxon>
        <taxon>Actinomycetes</taxon>
        <taxon>Streptosporangiales</taxon>
        <taxon>Streptosporangiaceae</taxon>
        <taxon>Streptosporangium</taxon>
    </lineage>
</organism>
<name>A0ABW2T7D3_9ACTN</name>
<protein>
    <recommendedName>
        <fullName evidence="1">Polynucleotide kinase PNKP phosphatase domain-containing protein</fullName>
    </recommendedName>
</protein>
<accession>A0ABW2T7D3</accession>
<keyword evidence="3" id="KW-1185">Reference proteome</keyword>
<proteinExistence type="predicted"/>
<evidence type="ECO:0000313" key="3">
    <source>
        <dbReference type="Proteomes" id="UP001596514"/>
    </source>
</evidence>